<gene>
    <name evidence="1" type="ORF">EV684_111126</name>
</gene>
<name>A0A4R2M330_RUBGE</name>
<dbReference type="AlphaFoldDB" id="A0A4R2M330"/>
<sequence length="215" mass="23134">MLRALAALLIGANLLFFAWARGWLDPVVPPPQHGQREPARLAAQVQPETIRLVAPEAASAAVATVACVEAGPFSDADVASAEQALIAAGLPGDLWKRRELQQPPVWLVYMGRFTDSAQMRARSDALQKLRVAYETLEAPPELAPGLVLSRHDSREDAERALAAVSAKGVKTARAVALPPPPLQHWLRIARADATLQGRLGETALPGGTRFHRCAR</sequence>
<dbReference type="Proteomes" id="UP000295106">
    <property type="component" value="Unassembled WGS sequence"/>
</dbReference>
<evidence type="ECO:0008006" key="3">
    <source>
        <dbReference type="Google" id="ProtNLM"/>
    </source>
</evidence>
<accession>A0A4R2M330</accession>
<organism evidence="1 2">
    <name type="scientific">Rubrivivax gelatinosus</name>
    <name type="common">Rhodocyclus gelatinosus</name>
    <name type="synonym">Rhodopseudomonas gelatinosa</name>
    <dbReference type="NCBI Taxonomy" id="28068"/>
    <lineage>
        <taxon>Bacteria</taxon>
        <taxon>Pseudomonadati</taxon>
        <taxon>Pseudomonadota</taxon>
        <taxon>Betaproteobacteria</taxon>
        <taxon>Burkholderiales</taxon>
        <taxon>Sphaerotilaceae</taxon>
        <taxon>Rubrivivax</taxon>
    </lineage>
</organism>
<comment type="caution">
    <text evidence="1">The sequence shown here is derived from an EMBL/GenBank/DDBJ whole genome shotgun (WGS) entry which is preliminary data.</text>
</comment>
<evidence type="ECO:0000313" key="2">
    <source>
        <dbReference type="Proteomes" id="UP000295106"/>
    </source>
</evidence>
<proteinExistence type="predicted"/>
<dbReference type="EMBL" id="SLXD01000011">
    <property type="protein sequence ID" value="TCP00922.1"/>
    <property type="molecule type" value="Genomic_DNA"/>
</dbReference>
<dbReference type="RefSeq" id="WP_132648545.1">
    <property type="nucleotide sequence ID" value="NZ_CP181386.1"/>
</dbReference>
<protein>
    <recommendedName>
        <fullName evidence="3">Sporulation related protein</fullName>
    </recommendedName>
</protein>
<reference evidence="1 2" key="1">
    <citation type="submission" date="2019-03" db="EMBL/GenBank/DDBJ databases">
        <title>Genomic Encyclopedia of Type Strains, Phase IV (KMG-IV): sequencing the most valuable type-strain genomes for metagenomic binning, comparative biology and taxonomic classification.</title>
        <authorList>
            <person name="Goeker M."/>
        </authorList>
    </citation>
    <scope>NUCLEOTIDE SEQUENCE [LARGE SCALE GENOMIC DNA]</scope>
    <source>
        <strain evidence="1 2">DSM 1709</strain>
    </source>
</reference>
<dbReference type="GeneID" id="99683121"/>
<evidence type="ECO:0000313" key="1">
    <source>
        <dbReference type="EMBL" id="TCP00922.1"/>
    </source>
</evidence>
<dbReference type="OrthoDB" id="9153162at2"/>